<evidence type="ECO:0000256" key="2">
    <source>
        <dbReference type="ARBA" id="ARBA00000971"/>
    </source>
</evidence>
<dbReference type="FunFam" id="3.30.40.10:FF:000079">
    <property type="entry name" value="Peptidyl-prolyl cis-trans isomerase 2"/>
    <property type="match status" value="1"/>
</dbReference>
<accession>A0AAD1UHE4</accession>
<comment type="subcellular location">
    <subcellularLocation>
        <location evidence="3">Nucleus</location>
    </subcellularLocation>
</comment>
<dbReference type="PANTHER" id="PTHR45625:SF1">
    <property type="entry name" value="RING-TYPE E3 UBIQUITIN-PROTEIN LIGASE PPIL2"/>
    <property type="match status" value="1"/>
</dbReference>
<feature type="compositionally biased region" description="Polar residues" evidence="12">
    <location>
        <begin position="271"/>
        <end position="285"/>
    </location>
</feature>
<dbReference type="InterPro" id="IPR013083">
    <property type="entry name" value="Znf_RING/FYVE/PHD"/>
</dbReference>
<dbReference type="GO" id="GO:0000209">
    <property type="term" value="P:protein polyubiquitination"/>
    <property type="evidence" value="ECO:0007669"/>
    <property type="project" value="TreeGrafter"/>
</dbReference>
<comment type="similarity">
    <text evidence="4">Belongs to the cyclophilin-type PPIase family. PPIL2 subfamily.</text>
</comment>
<evidence type="ECO:0000256" key="8">
    <source>
        <dbReference type="ARBA" id="ARBA00022786"/>
    </source>
</evidence>
<dbReference type="PANTHER" id="PTHR45625">
    <property type="entry name" value="PEPTIDYL-PROLYL CIS-TRANS ISOMERASE-RELATED"/>
    <property type="match status" value="1"/>
</dbReference>
<protein>
    <recommendedName>
        <fullName evidence="17">RING-type E3 ubiquitin transferase</fullName>
    </recommendedName>
</protein>
<dbReference type="Pfam" id="PF04641">
    <property type="entry name" value="Rtf2"/>
    <property type="match status" value="1"/>
</dbReference>
<reference evidence="15" key="1">
    <citation type="submission" date="2023-07" db="EMBL/GenBank/DDBJ databases">
        <authorList>
            <consortium name="AG Swart"/>
            <person name="Singh M."/>
            <person name="Singh A."/>
            <person name="Seah K."/>
            <person name="Emmerich C."/>
        </authorList>
    </citation>
    <scope>NUCLEOTIDE SEQUENCE</scope>
    <source>
        <strain evidence="15">DP1</strain>
    </source>
</reference>
<comment type="catalytic activity">
    <reaction evidence="1">
        <text>S-ubiquitinyl-[E2 ubiquitin-conjugating enzyme]-L-cysteine + [acceptor protein]-L-lysine = [E2 ubiquitin-conjugating enzyme]-L-cysteine + N(6)-ubiquitinyl-[acceptor protein]-L-lysine.</text>
        <dbReference type="EC" id="2.3.2.27"/>
    </reaction>
</comment>
<evidence type="ECO:0000256" key="7">
    <source>
        <dbReference type="ARBA" id="ARBA00022737"/>
    </source>
</evidence>
<dbReference type="InterPro" id="IPR002130">
    <property type="entry name" value="Cyclophilin-type_PPIase_dom"/>
</dbReference>
<evidence type="ECO:0000256" key="10">
    <source>
        <dbReference type="ARBA" id="ARBA00023235"/>
    </source>
</evidence>
<evidence type="ECO:0008006" key="17">
    <source>
        <dbReference type="Google" id="ProtNLM"/>
    </source>
</evidence>
<sequence>MGKKRHTQDKMWISTTEHIIDWGGKGSTIHGKQKFQKPLFYCCAISFLPFSSPVATPDGTIFEFTNIVPYIQKYKKNPVNGDPFKLSDLIKLKFSKNEKGEYYCPITGKIFNEYSHIVAIKETGEVYSYDAYDNLRNVEPFSKQKIITLQNPNEPDRNINEFYCFKNGDDLNFEPKTENTMNLTNSQKKLMSKIQKEAGTLTPEAEYNNIHKRIKTQEGEEEDKQIEPPKPKKKKTFINPLKLKNPLPKDFKIEPKAFIQIKKMEVKNRHSSQTEGKASGSFTSTSLTPAYKNEFRMKNDQEIRKDYYQLIKSRQIKGEIELSTTLGKMSLLIHCDYCPKTGENFIELCESKYYNGLTFHRLIPEFMIQGGDPKGDGTGGTSYFGKQFEDEFHPKIGHNRKGILSMANSGSNTNGSQFFITFGPCTHLDGMHTAFGEVVGGKEVLSVMESIPTKTGDKPEKEIKILEATVLKNPYREIIAEILSKQFIADKKLKEEKTGGTWTNFRGLKEKKPEEPKTSSRPVIGKYMKK</sequence>
<keyword evidence="6" id="KW-0808">Transferase</keyword>
<feature type="domain" description="U-box" evidence="14">
    <location>
        <begin position="36"/>
        <end position="109"/>
    </location>
</feature>
<feature type="domain" description="PPIase cyclophilin-type" evidence="13">
    <location>
        <begin position="323"/>
        <end position="470"/>
    </location>
</feature>
<dbReference type="EMBL" id="CAMPGE010006502">
    <property type="protein sequence ID" value="CAI2365354.1"/>
    <property type="molecule type" value="Genomic_DNA"/>
</dbReference>
<feature type="region of interest" description="Disordered" evidence="12">
    <location>
        <begin position="266"/>
        <end position="285"/>
    </location>
</feature>
<dbReference type="PROSITE" id="PS50072">
    <property type="entry name" value="CSA_PPIASE_2"/>
    <property type="match status" value="1"/>
</dbReference>
<evidence type="ECO:0000256" key="1">
    <source>
        <dbReference type="ARBA" id="ARBA00000900"/>
    </source>
</evidence>
<dbReference type="CDD" id="cd16663">
    <property type="entry name" value="RING-Ubox_PPIL2"/>
    <property type="match status" value="1"/>
</dbReference>
<dbReference type="FunFam" id="2.40.100.10:FF:000003">
    <property type="entry name" value="Peptidylprolyl isomerase domain and WD repeat-containing 1"/>
    <property type="match status" value="1"/>
</dbReference>
<dbReference type="GO" id="GO:0061630">
    <property type="term" value="F:ubiquitin protein ligase activity"/>
    <property type="evidence" value="ECO:0007669"/>
    <property type="project" value="UniProtKB-EC"/>
</dbReference>
<dbReference type="SUPFAM" id="SSF57850">
    <property type="entry name" value="RING/U-box"/>
    <property type="match status" value="1"/>
</dbReference>
<proteinExistence type="inferred from homology"/>
<comment type="catalytic activity">
    <reaction evidence="2">
        <text>[protein]-peptidylproline (omega=180) = [protein]-peptidylproline (omega=0)</text>
        <dbReference type="Rhea" id="RHEA:16237"/>
        <dbReference type="Rhea" id="RHEA-COMP:10747"/>
        <dbReference type="Rhea" id="RHEA-COMP:10748"/>
        <dbReference type="ChEBI" id="CHEBI:83833"/>
        <dbReference type="ChEBI" id="CHEBI:83834"/>
        <dbReference type="EC" id="5.2.1.8"/>
    </reaction>
</comment>
<evidence type="ECO:0000256" key="6">
    <source>
        <dbReference type="ARBA" id="ARBA00022679"/>
    </source>
</evidence>
<name>A0AAD1UHE4_EUPCR</name>
<evidence type="ECO:0000259" key="13">
    <source>
        <dbReference type="PROSITE" id="PS50072"/>
    </source>
</evidence>
<dbReference type="Gene3D" id="3.30.40.10">
    <property type="entry name" value="Zinc/RING finger domain, C3HC4 (zinc finger)"/>
    <property type="match status" value="1"/>
</dbReference>
<dbReference type="GO" id="GO:0071013">
    <property type="term" value="C:catalytic step 2 spliceosome"/>
    <property type="evidence" value="ECO:0007669"/>
    <property type="project" value="TreeGrafter"/>
</dbReference>
<dbReference type="PRINTS" id="PR00153">
    <property type="entry name" value="CSAPPISMRASE"/>
</dbReference>
<feature type="region of interest" description="Disordered" evidence="12">
    <location>
        <begin position="503"/>
        <end position="530"/>
    </location>
</feature>
<keyword evidence="7" id="KW-0677">Repeat</keyword>
<dbReference type="GO" id="GO:0006457">
    <property type="term" value="P:protein folding"/>
    <property type="evidence" value="ECO:0007669"/>
    <property type="project" value="InterPro"/>
</dbReference>
<keyword evidence="10" id="KW-0413">Isomerase</keyword>
<keyword evidence="9" id="KW-0697">Rotamase</keyword>
<evidence type="ECO:0000313" key="16">
    <source>
        <dbReference type="Proteomes" id="UP001295684"/>
    </source>
</evidence>
<organism evidence="15 16">
    <name type="scientific">Euplotes crassus</name>
    <dbReference type="NCBI Taxonomy" id="5936"/>
    <lineage>
        <taxon>Eukaryota</taxon>
        <taxon>Sar</taxon>
        <taxon>Alveolata</taxon>
        <taxon>Ciliophora</taxon>
        <taxon>Intramacronucleata</taxon>
        <taxon>Spirotrichea</taxon>
        <taxon>Hypotrichia</taxon>
        <taxon>Euplotida</taxon>
        <taxon>Euplotidae</taxon>
        <taxon>Moneuplotes</taxon>
    </lineage>
</organism>
<dbReference type="Proteomes" id="UP001295684">
    <property type="component" value="Unassembled WGS sequence"/>
</dbReference>
<evidence type="ECO:0000259" key="14">
    <source>
        <dbReference type="PROSITE" id="PS51698"/>
    </source>
</evidence>
<evidence type="ECO:0000256" key="5">
    <source>
        <dbReference type="ARBA" id="ARBA00022574"/>
    </source>
</evidence>
<dbReference type="Pfam" id="PF00160">
    <property type="entry name" value="Pro_isomerase"/>
    <property type="match status" value="1"/>
</dbReference>
<comment type="caution">
    <text evidence="15">The sequence shown here is derived from an EMBL/GenBank/DDBJ whole genome shotgun (WGS) entry which is preliminary data.</text>
</comment>
<dbReference type="Gene3D" id="2.40.100.10">
    <property type="entry name" value="Cyclophilin-like"/>
    <property type="match status" value="1"/>
</dbReference>
<evidence type="ECO:0000313" key="15">
    <source>
        <dbReference type="EMBL" id="CAI2365354.1"/>
    </source>
</evidence>
<dbReference type="GO" id="GO:0003755">
    <property type="term" value="F:peptidyl-prolyl cis-trans isomerase activity"/>
    <property type="evidence" value="ECO:0007669"/>
    <property type="project" value="UniProtKB-KW"/>
</dbReference>
<dbReference type="InterPro" id="IPR003613">
    <property type="entry name" value="Ubox_domain"/>
</dbReference>
<dbReference type="InterPro" id="IPR026951">
    <property type="entry name" value="PPIL2_U-box_dom"/>
</dbReference>
<dbReference type="InterPro" id="IPR020892">
    <property type="entry name" value="Cyclophilin-type_PPIase_CS"/>
</dbReference>
<evidence type="ECO:0000256" key="4">
    <source>
        <dbReference type="ARBA" id="ARBA00007930"/>
    </source>
</evidence>
<keyword evidence="8" id="KW-0833">Ubl conjugation pathway</keyword>
<feature type="compositionally biased region" description="Basic and acidic residues" evidence="12">
    <location>
        <begin position="507"/>
        <end position="518"/>
    </location>
</feature>
<evidence type="ECO:0000256" key="11">
    <source>
        <dbReference type="ARBA" id="ARBA00023242"/>
    </source>
</evidence>
<keyword evidence="11" id="KW-0539">Nucleus</keyword>
<dbReference type="InterPro" id="IPR044666">
    <property type="entry name" value="Cyclophilin_A-like"/>
</dbReference>
<dbReference type="AlphaFoldDB" id="A0AAD1UHE4"/>
<keyword evidence="5" id="KW-0853">WD repeat</keyword>
<dbReference type="InterPro" id="IPR029000">
    <property type="entry name" value="Cyclophilin-like_dom_sf"/>
</dbReference>
<keyword evidence="16" id="KW-1185">Reference proteome</keyword>
<dbReference type="PROSITE" id="PS51698">
    <property type="entry name" value="U_BOX"/>
    <property type="match status" value="1"/>
</dbReference>
<feature type="region of interest" description="Disordered" evidence="12">
    <location>
        <begin position="213"/>
        <end position="239"/>
    </location>
</feature>
<evidence type="ECO:0000256" key="12">
    <source>
        <dbReference type="SAM" id="MobiDB-lite"/>
    </source>
</evidence>
<evidence type="ECO:0000256" key="9">
    <source>
        <dbReference type="ARBA" id="ARBA00023110"/>
    </source>
</evidence>
<dbReference type="SUPFAM" id="SSF50891">
    <property type="entry name" value="Cyclophilin-like"/>
    <property type="match status" value="1"/>
</dbReference>
<dbReference type="PROSITE" id="PS00170">
    <property type="entry name" value="CSA_PPIASE_1"/>
    <property type="match status" value="1"/>
</dbReference>
<gene>
    <name evidence="15" type="ORF">ECRASSUSDP1_LOCUS6699</name>
</gene>
<dbReference type="SMART" id="SM00504">
    <property type="entry name" value="Ubox"/>
    <property type="match status" value="1"/>
</dbReference>
<evidence type="ECO:0000256" key="3">
    <source>
        <dbReference type="ARBA" id="ARBA00004123"/>
    </source>
</evidence>